<accession>A7MG06</accession>
<gene>
    <name evidence="2" type="ordered locus">ESA_02333</name>
</gene>
<proteinExistence type="predicted"/>
<dbReference type="KEGG" id="esa:ESA_02333"/>
<keyword evidence="3" id="KW-1185">Reference proteome</keyword>
<name>A7MG06_CROS8</name>
<keyword evidence="1" id="KW-0812">Transmembrane</keyword>
<evidence type="ECO:0000313" key="3">
    <source>
        <dbReference type="Proteomes" id="UP000000260"/>
    </source>
</evidence>
<keyword evidence="1" id="KW-1133">Transmembrane helix</keyword>
<dbReference type="Proteomes" id="UP000000260">
    <property type="component" value="Chromosome"/>
</dbReference>
<organism evidence="2 3">
    <name type="scientific">Cronobacter sakazakii (strain ATCC BAA-894)</name>
    <name type="common">Enterobacter sakazakii</name>
    <dbReference type="NCBI Taxonomy" id="290339"/>
    <lineage>
        <taxon>Bacteria</taxon>
        <taxon>Pseudomonadati</taxon>
        <taxon>Pseudomonadota</taxon>
        <taxon>Gammaproteobacteria</taxon>
        <taxon>Enterobacterales</taxon>
        <taxon>Enterobacteriaceae</taxon>
        <taxon>Cronobacter</taxon>
    </lineage>
</organism>
<feature type="transmembrane region" description="Helical" evidence="1">
    <location>
        <begin position="29"/>
        <end position="47"/>
    </location>
</feature>
<feature type="transmembrane region" description="Helical" evidence="1">
    <location>
        <begin position="6"/>
        <end position="22"/>
    </location>
</feature>
<sequence length="48" mass="5938">MIVLKVIFYIFNIGFYFGMYFINKWIDVFYIICYFIHIASIIIIHYSM</sequence>
<evidence type="ECO:0000256" key="1">
    <source>
        <dbReference type="SAM" id="Phobius"/>
    </source>
</evidence>
<keyword evidence="1" id="KW-0472">Membrane</keyword>
<evidence type="ECO:0000313" key="2">
    <source>
        <dbReference type="EMBL" id="ABU77582.1"/>
    </source>
</evidence>
<protein>
    <submittedName>
        <fullName evidence="2">Uncharacterized protein</fullName>
    </submittedName>
</protein>
<reference evidence="2 3" key="1">
    <citation type="journal article" date="2010" name="PLoS ONE">
        <title>Genome sequence of Cronobacter sakazakii BAA-894 and comparative genomic hybridization analysis with other Cronobacter species.</title>
        <authorList>
            <person name="Kucerova E."/>
            <person name="Clifton S.W."/>
            <person name="Xia X.Q."/>
            <person name="Long F."/>
            <person name="Porwollik S."/>
            <person name="Fulton L."/>
            <person name="Fronick C."/>
            <person name="Minx P."/>
            <person name="Kyung K."/>
            <person name="Warren W."/>
            <person name="Fulton R."/>
            <person name="Feng D."/>
            <person name="Wollam A."/>
            <person name="Shah N."/>
            <person name="Bhonagiri V."/>
            <person name="Nash W.E."/>
            <person name="Hallsworth-Pepin K."/>
            <person name="Wilson R.K."/>
            <person name="McClelland M."/>
            <person name="Forsythe S.J."/>
        </authorList>
    </citation>
    <scope>NUCLEOTIDE SEQUENCE [LARGE SCALE GENOMIC DNA]</scope>
    <source>
        <strain evidence="2 3">ATCC BAA-894</strain>
    </source>
</reference>
<dbReference type="AlphaFoldDB" id="A7MG06"/>
<dbReference type="HOGENOM" id="CLU_3151860_0_0_6"/>
<dbReference type="EMBL" id="CP000783">
    <property type="protein sequence ID" value="ABU77582.1"/>
    <property type="molecule type" value="Genomic_DNA"/>
</dbReference>